<protein>
    <submittedName>
        <fullName evidence="2">Uncharacterized protein</fullName>
    </submittedName>
</protein>
<gene>
    <name evidence="2" type="ORF">KFL_010100016</name>
</gene>
<sequence>MLKDHGGFLEDTPRLNTGNGGLHILFSLSQSEQAGLRNCSNRAWIRYEGKAVGIDVRGRGGMLYTAPSSYVGLDGTLRCYTWDHEILPDRSNLRATPDSLVAILNGSGEAPNGGAEMRQRSSRAGGAQAAVYGPPIEDSQQIPPAAVLERVKACVAATGDTAFRFDRLKTGDNGPMYVFRVEGPRRCPKGNQHNGSNNFSVLVRGKDLSTLLLQQLGVCTRSAAGFGMTGKIGGCGTESAFKET</sequence>
<evidence type="ECO:0000256" key="1">
    <source>
        <dbReference type="ARBA" id="ARBA00022801"/>
    </source>
</evidence>
<name>A0A1Y1IQU4_KLENI</name>
<dbReference type="Proteomes" id="UP000054558">
    <property type="component" value="Unassembled WGS sequence"/>
</dbReference>
<dbReference type="GO" id="GO:0016787">
    <property type="term" value="F:hydrolase activity"/>
    <property type="evidence" value="ECO:0007669"/>
    <property type="project" value="UniProtKB-KW"/>
</dbReference>
<reference evidence="2 3" key="1">
    <citation type="journal article" date="2014" name="Nat. Commun.">
        <title>Klebsormidium flaccidum genome reveals primary factors for plant terrestrial adaptation.</title>
        <authorList>
            <person name="Hori K."/>
            <person name="Maruyama F."/>
            <person name="Fujisawa T."/>
            <person name="Togashi T."/>
            <person name="Yamamoto N."/>
            <person name="Seo M."/>
            <person name="Sato S."/>
            <person name="Yamada T."/>
            <person name="Mori H."/>
            <person name="Tajima N."/>
            <person name="Moriyama T."/>
            <person name="Ikeuchi M."/>
            <person name="Watanabe M."/>
            <person name="Wada H."/>
            <person name="Kobayashi K."/>
            <person name="Saito M."/>
            <person name="Masuda T."/>
            <person name="Sasaki-Sekimoto Y."/>
            <person name="Mashiguchi K."/>
            <person name="Awai K."/>
            <person name="Shimojima M."/>
            <person name="Masuda S."/>
            <person name="Iwai M."/>
            <person name="Nobusawa T."/>
            <person name="Narise T."/>
            <person name="Kondo S."/>
            <person name="Saito H."/>
            <person name="Sato R."/>
            <person name="Murakawa M."/>
            <person name="Ihara Y."/>
            <person name="Oshima-Yamada Y."/>
            <person name="Ohtaka K."/>
            <person name="Satoh M."/>
            <person name="Sonobe K."/>
            <person name="Ishii M."/>
            <person name="Ohtani R."/>
            <person name="Kanamori-Sato M."/>
            <person name="Honoki R."/>
            <person name="Miyazaki D."/>
            <person name="Mochizuki H."/>
            <person name="Umetsu J."/>
            <person name="Higashi K."/>
            <person name="Shibata D."/>
            <person name="Kamiya Y."/>
            <person name="Sato N."/>
            <person name="Nakamura Y."/>
            <person name="Tabata S."/>
            <person name="Ida S."/>
            <person name="Kurokawa K."/>
            <person name="Ohta H."/>
        </authorList>
    </citation>
    <scope>NUCLEOTIDE SEQUENCE [LARGE SCALE GENOMIC DNA]</scope>
    <source>
        <strain evidence="2 3">NIES-2285</strain>
    </source>
</reference>
<dbReference type="EMBL" id="DF237959">
    <property type="protein sequence ID" value="GAQ92412.1"/>
    <property type="molecule type" value="Genomic_DNA"/>
</dbReference>
<evidence type="ECO:0000313" key="3">
    <source>
        <dbReference type="Proteomes" id="UP000054558"/>
    </source>
</evidence>
<keyword evidence="3" id="KW-1185">Reference proteome</keyword>
<dbReference type="PANTHER" id="PTHR35372:SF2">
    <property type="entry name" value="SF3 HELICASE DOMAIN-CONTAINING PROTEIN"/>
    <property type="match status" value="1"/>
</dbReference>
<proteinExistence type="predicted"/>
<evidence type="ECO:0000313" key="2">
    <source>
        <dbReference type="EMBL" id="GAQ92412.1"/>
    </source>
</evidence>
<dbReference type="AlphaFoldDB" id="A0A1Y1IQU4"/>
<organism evidence="2 3">
    <name type="scientific">Klebsormidium nitens</name>
    <name type="common">Green alga</name>
    <name type="synonym">Ulothrix nitens</name>
    <dbReference type="NCBI Taxonomy" id="105231"/>
    <lineage>
        <taxon>Eukaryota</taxon>
        <taxon>Viridiplantae</taxon>
        <taxon>Streptophyta</taxon>
        <taxon>Klebsormidiophyceae</taxon>
        <taxon>Klebsormidiales</taxon>
        <taxon>Klebsormidiaceae</taxon>
        <taxon>Klebsormidium</taxon>
    </lineage>
</organism>
<dbReference type="InterPro" id="IPR051620">
    <property type="entry name" value="ORF904-like_C"/>
</dbReference>
<dbReference type="PANTHER" id="PTHR35372">
    <property type="entry name" value="ATP BINDING PROTEIN-RELATED"/>
    <property type="match status" value="1"/>
</dbReference>
<accession>A0A1Y1IQU4</accession>
<keyword evidence="1" id="KW-0378">Hydrolase</keyword>